<dbReference type="GO" id="GO:0030170">
    <property type="term" value="F:pyridoxal phosphate binding"/>
    <property type="evidence" value="ECO:0007669"/>
    <property type="project" value="TreeGrafter"/>
</dbReference>
<comment type="catalytic activity">
    <reaction evidence="10">
        <text>4-(phosphooxy)-L-threonine + 2-oxoglutarate = (R)-3-hydroxy-2-oxo-4-phosphooxybutanoate + L-glutamate</text>
        <dbReference type="Rhea" id="RHEA:16573"/>
        <dbReference type="ChEBI" id="CHEBI:16810"/>
        <dbReference type="ChEBI" id="CHEBI:29985"/>
        <dbReference type="ChEBI" id="CHEBI:58452"/>
        <dbReference type="ChEBI" id="CHEBI:58538"/>
        <dbReference type="EC" id="2.6.1.52"/>
    </reaction>
</comment>
<dbReference type="InterPro" id="IPR015421">
    <property type="entry name" value="PyrdxlP-dep_Trfase_major"/>
</dbReference>
<evidence type="ECO:0000256" key="1">
    <source>
        <dbReference type="ARBA" id="ARBA00001933"/>
    </source>
</evidence>
<name>A0A4P9Y6Y6_9FUNG</name>
<dbReference type="FunFam" id="3.90.1150.10:FF:000006">
    <property type="entry name" value="Phosphoserine aminotransferase"/>
    <property type="match status" value="1"/>
</dbReference>
<dbReference type="GO" id="GO:0006564">
    <property type="term" value="P:L-serine biosynthetic process"/>
    <property type="evidence" value="ECO:0007669"/>
    <property type="project" value="UniProtKB-KW"/>
</dbReference>
<dbReference type="Proteomes" id="UP000267251">
    <property type="component" value="Unassembled WGS sequence"/>
</dbReference>
<feature type="domain" description="Aminotransferase class V" evidence="12">
    <location>
        <begin position="10"/>
        <end position="243"/>
    </location>
</feature>
<evidence type="ECO:0000256" key="10">
    <source>
        <dbReference type="ARBA" id="ARBA00047630"/>
    </source>
</evidence>
<dbReference type="PANTHER" id="PTHR43247:SF1">
    <property type="entry name" value="PHOSPHOSERINE AMINOTRANSFERASE"/>
    <property type="match status" value="1"/>
</dbReference>
<dbReference type="SUPFAM" id="SSF53383">
    <property type="entry name" value="PLP-dependent transferases"/>
    <property type="match status" value="1"/>
</dbReference>
<evidence type="ECO:0000313" key="13">
    <source>
        <dbReference type="EMBL" id="RKP14876.1"/>
    </source>
</evidence>
<proteinExistence type="inferred from homology"/>
<evidence type="ECO:0000256" key="6">
    <source>
        <dbReference type="ARBA" id="ARBA00022605"/>
    </source>
</evidence>
<dbReference type="GO" id="GO:0004648">
    <property type="term" value="F:O-phospho-L-serine:2-oxoglutarate aminotransferase activity"/>
    <property type="evidence" value="ECO:0007669"/>
    <property type="project" value="UniProtKB-EC"/>
</dbReference>
<dbReference type="InterPro" id="IPR000192">
    <property type="entry name" value="Aminotrans_V_dom"/>
</dbReference>
<dbReference type="NCBIfam" id="NF003764">
    <property type="entry name" value="PRK05355.1"/>
    <property type="match status" value="1"/>
</dbReference>
<evidence type="ECO:0000256" key="2">
    <source>
        <dbReference type="ARBA" id="ARBA00005099"/>
    </source>
</evidence>
<keyword evidence="7 13" id="KW-0808">Transferase</keyword>
<accession>A0A4P9Y6Y6</accession>
<comment type="similarity">
    <text evidence="3">Belongs to the class-V pyridoxal-phosphate-dependent aminotransferase family. SerC subfamily.</text>
</comment>
<dbReference type="AlphaFoldDB" id="A0A4P9Y6Y6"/>
<keyword evidence="9" id="KW-0718">Serine biosynthesis</keyword>
<sequence length="374" mass="40867">MPENTPRALNFGAGPSPLPLSVLMKAQTSLLNYEGTGMSVMELSHRSKPFMQLMTHLKSTMRELLEIPNTHDILLMQGGGTGQFSAVALNLLAARAPRRQAYYAVTGSWSKKAAEEAKALGVEVVEAVNGAKELGGYTGIPPAGAWRLPENGGKAEEEVAYAYYCGNETIHGVEYSMPETLSNLNSFLPVSVPLVADLSSNILTRKIDWTRHAVVYAGAQKNIGISGVTVVVVRRDLLDTATPEHIPLVLDWRVCAQADSLYNTPPRRWGGLRGLDQRAAEKSSLLYRTMDESDGYYRCPVDPGARSRMNVVFRLANEDLETKFLEESVKTGFVQLKGHRSAGGIRASLYNAVELSAVEALAKFMREFQAGHPL</sequence>
<evidence type="ECO:0000256" key="8">
    <source>
        <dbReference type="ARBA" id="ARBA00022898"/>
    </source>
</evidence>
<dbReference type="Pfam" id="PF00266">
    <property type="entry name" value="Aminotran_5"/>
    <property type="match status" value="1"/>
</dbReference>
<keyword evidence="14" id="KW-1185">Reference proteome</keyword>
<evidence type="ECO:0000259" key="12">
    <source>
        <dbReference type="Pfam" id="PF00266"/>
    </source>
</evidence>
<dbReference type="FunFam" id="3.40.640.10:FF:000010">
    <property type="entry name" value="Phosphoserine aminotransferase"/>
    <property type="match status" value="1"/>
</dbReference>
<keyword evidence="6" id="KW-0028">Amino-acid biosynthesis</keyword>
<comment type="catalytic activity">
    <reaction evidence="11">
        <text>O-phospho-L-serine + 2-oxoglutarate = 3-phosphooxypyruvate + L-glutamate</text>
        <dbReference type="Rhea" id="RHEA:14329"/>
        <dbReference type="ChEBI" id="CHEBI:16810"/>
        <dbReference type="ChEBI" id="CHEBI:18110"/>
        <dbReference type="ChEBI" id="CHEBI:29985"/>
        <dbReference type="ChEBI" id="CHEBI:57524"/>
        <dbReference type="EC" id="2.6.1.52"/>
    </reaction>
</comment>
<evidence type="ECO:0000256" key="11">
    <source>
        <dbReference type="ARBA" id="ARBA00049007"/>
    </source>
</evidence>
<evidence type="ECO:0000256" key="4">
    <source>
        <dbReference type="ARBA" id="ARBA00013030"/>
    </source>
</evidence>
<comment type="cofactor">
    <cofactor evidence="1">
        <name>pyridoxal 5'-phosphate</name>
        <dbReference type="ChEBI" id="CHEBI:597326"/>
    </cofactor>
</comment>
<dbReference type="EMBL" id="KZ987780">
    <property type="protein sequence ID" value="RKP14876.1"/>
    <property type="molecule type" value="Genomic_DNA"/>
</dbReference>
<dbReference type="PANTHER" id="PTHR43247">
    <property type="entry name" value="PHOSPHOSERINE AMINOTRANSFERASE"/>
    <property type="match status" value="1"/>
</dbReference>
<gene>
    <name evidence="13" type="ORF">BJ684DRAFT_22432</name>
</gene>
<organism evidence="13 14">
    <name type="scientific">Piptocephalis cylindrospora</name>
    <dbReference type="NCBI Taxonomy" id="1907219"/>
    <lineage>
        <taxon>Eukaryota</taxon>
        <taxon>Fungi</taxon>
        <taxon>Fungi incertae sedis</taxon>
        <taxon>Zoopagomycota</taxon>
        <taxon>Zoopagomycotina</taxon>
        <taxon>Zoopagomycetes</taxon>
        <taxon>Zoopagales</taxon>
        <taxon>Piptocephalidaceae</taxon>
        <taxon>Piptocephalis</taxon>
    </lineage>
</organism>
<reference evidence="14" key="1">
    <citation type="journal article" date="2018" name="Nat. Microbiol.">
        <title>Leveraging single-cell genomics to expand the fungal tree of life.</title>
        <authorList>
            <person name="Ahrendt S.R."/>
            <person name="Quandt C.A."/>
            <person name="Ciobanu D."/>
            <person name="Clum A."/>
            <person name="Salamov A."/>
            <person name="Andreopoulos B."/>
            <person name="Cheng J.F."/>
            <person name="Woyke T."/>
            <person name="Pelin A."/>
            <person name="Henrissat B."/>
            <person name="Reynolds N.K."/>
            <person name="Benny G.L."/>
            <person name="Smith M.E."/>
            <person name="James T.Y."/>
            <person name="Grigoriev I.V."/>
        </authorList>
    </citation>
    <scope>NUCLEOTIDE SEQUENCE [LARGE SCALE GENOMIC DNA]</scope>
</reference>
<dbReference type="InterPro" id="IPR015422">
    <property type="entry name" value="PyrdxlP-dep_Trfase_small"/>
</dbReference>
<dbReference type="Gene3D" id="3.40.640.10">
    <property type="entry name" value="Type I PLP-dependent aspartate aminotransferase-like (Major domain)"/>
    <property type="match status" value="1"/>
</dbReference>
<evidence type="ECO:0000256" key="7">
    <source>
        <dbReference type="ARBA" id="ARBA00022679"/>
    </source>
</evidence>
<dbReference type="Gene3D" id="3.90.1150.10">
    <property type="entry name" value="Aspartate Aminotransferase, domain 1"/>
    <property type="match status" value="1"/>
</dbReference>
<evidence type="ECO:0000256" key="3">
    <source>
        <dbReference type="ARBA" id="ARBA00006904"/>
    </source>
</evidence>
<evidence type="ECO:0000256" key="5">
    <source>
        <dbReference type="ARBA" id="ARBA00022576"/>
    </source>
</evidence>
<dbReference type="InterPro" id="IPR015424">
    <property type="entry name" value="PyrdxlP-dep_Trfase"/>
</dbReference>
<dbReference type="PIRSF" id="PIRSF000525">
    <property type="entry name" value="SerC"/>
    <property type="match status" value="1"/>
</dbReference>
<dbReference type="InterPro" id="IPR022278">
    <property type="entry name" value="Pser_aminoTfrase"/>
</dbReference>
<evidence type="ECO:0000313" key="14">
    <source>
        <dbReference type="Proteomes" id="UP000267251"/>
    </source>
</evidence>
<evidence type="ECO:0000256" key="9">
    <source>
        <dbReference type="ARBA" id="ARBA00023299"/>
    </source>
</evidence>
<dbReference type="OrthoDB" id="1703350at2759"/>
<dbReference type="EC" id="2.6.1.52" evidence="4"/>
<protein>
    <recommendedName>
        <fullName evidence="4">phosphoserine transaminase</fullName>
        <ecNumber evidence="4">2.6.1.52</ecNumber>
    </recommendedName>
</protein>
<comment type="pathway">
    <text evidence="2">Amino-acid biosynthesis; L-serine biosynthesis; L-serine from 3-phospho-D-glycerate: step 2/3.</text>
</comment>
<keyword evidence="8" id="KW-0663">Pyridoxal phosphate</keyword>
<dbReference type="UniPathway" id="UPA00135">
    <property type="reaction ID" value="UER00197"/>
</dbReference>
<dbReference type="HAMAP" id="MF_00160">
    <property type="entry name" value="SerC_aminotrans_5"/>
    <property type="match status" value="1"/>
</dbReference>
<keyword evidence="5" id="KW-0032">Aminotransferase</keyword>
<dbReference type="GO" id="GO:0005737">
    <property type="term" value="C:cytoplasm"/>
    <property type="evidence" value="ECO:0007669"/>
    <property type="project" value="TreeGrafter"/>
</dbReference>